<accession>A0A9P0A2F4</accession>
<dbReference type="AlphaFoldDB" id="A0A9P0A2F4"/>
<feature type="region of interest" description="Disordered" evidence="1">
    <location>
        <begin position="268"/>
        <end position="290"/>
    </location>
</feature>
<keyword evidence="3" id="KW-1185">Reference proteome</keyword>
<evidence type="ECO:0000313" key="2">
    <source>
        <dbReference type="EMBL" id="CAH0382884.1"/>
    </source>
</evidence>
<evidence type="ECO:0000256" key="1">
    <source>
        <dbReference type="SAM" id="MobiDB-lite"/>
    </source>
</evidence>
<dbReference type="EMBL" id="OU963871">
    <property type="protein sequence ID" value="CAH0382884.1"/>
    <property type="molecule type" value="Genomic_DNA"/>
</dbReference>
<dbReference type="Proteomes" id="UP001152759">
    <property type="component" value="Chromosome 10"/>
</dbReference>
<name>A0A9P0A2F4_BEMTA</name>
<proteinExistence type="predicted"/>
<sequence>MSNTGLDVDLTDLSDYDNINPYYCIYNTAILLTLIGKRLNDQNYRAWIESRNNSFAVPLGFSVTDPNLMEYQPSQNFAAAFYSGIKSRWEIRRRCFVEIWALSTRAGMLGNACKTMLTLFRGAELTNFVNISQWLLLLNPELFCWNALAKSLPLILRAYKKFISVGELADYIKLILPDEHVREFHRSTLRVPFTIARKIAVTYGSSTLQRVEGIDHSPETQMLVDEAMMIVRTAGGARTMDTQAIRQWRLNGHQNPELERLLNNHGTQLPAVTPLGSPNIGDRRRPQSLG</sequence>
<protein>
    <submittedName>
        <fullName evidence="2">Uncharacterized protein</fullName>
    </submittedName>
</protein>
<evidence type="ECO:0000313" key="3">
    <source>
        <dbReference type="Proteomes" id="UP001152759"/>
    </source>
</evidence>
<organism evidence="2 3">
    <name type="scientific">Bemisia tabaci</name>
    <name type="common">Sweetpotato whitefly</name>
    <name type="synonym">Aleurodes tabaci</name>
    <dbReference type="NCBI Taxonomy" id="7038"/>
    <lineage>
        <taxon>Eukaryota</taxon>
        <taxon>Metazoa</taxon>
        <taxon>Ecdysozoa</taxon>
        <taxon>Arthropoda</taxon>
        <taxon>Hexapoda</taxon>
        <taxon>Insecta</taxon>
        <taxon>Pterygota</taxon>
        <taxon>Neoptera</taxon>
        <taxon>Paraneoptera</taxon>
        <taxon>Hemiptera</taxon>
        <taxon>Sternorrhyncha</taxon>
        <taxon>Aleyrodoidea</taxon>
        <taxon>Aleyrodidae</taxon>
        <taxon>Aleyrodinae</taxon>
        <taxon>Bemisia</taxon>
    </lineage>
</organism>
<gene>
    <name evidence="2" type="ORF">BEMITA_LOCUS2379</name>
</gene>
<feature type="compositionally biased region" description="Basic and acidic residues" evidence="1">
    <location>
        <begin position="281"/>
        <end position="290"/>
    </location>
</feature>
<reference evidence="2" key="1">
    <citation type="submission" date="2021-12" db="EMBL/GenBank/DDBJ databases">
        <authorList>
            <person name="King R."/>
        </authorList>
    </citation>
    <scope>NUCLEOTIDE SEQUENCE</scope>
</reference>